<sequence length="351" mass="37912">MSGNKRINFDTKITEDENIDSGFLSGPLDVYPGDEEDKEAERQSASEDKKVLSDSAVQPSDSELDSGILCLSECLSGVQLTDTQTPHIAVSPPEQKNLPPIVIFFQQDTDGDTQLHIASVHGCEKSVGTLIRVCPNKALLDVANDDGHTPLHLAVMSGNAVVTRMLVHAGLSLGARDRKGETPLHKATTKGHIECLQALLAPVPEHPRTKLSSVLDQKNYKGQACVHLAATSGNIEALQTLVYFGADINLRENLAGSTALHIAARRGDARLAQFLLERGAAPQPRDYASRTPRRLARHNAAARAFTNLSADDSDSDTDDDDDMYDSDSGDSLFERLRDSMSSNNVNLKGCC</sequence>
<dbReference type="GO" id="GO:0005829">
    <property type="term" value="C:cytosol"/>
    <property type="evidence" value="ECO:0007669"/>
    <property type="project" value="TreeGrafter"/>
</dbReference>
<evidence type="ECO:0000256" key="2">
    <source>
        <dbReference type="ARBA" id="ARBA00023043"/>
    </source>
</evidence>
<dbReference type="GO" id="GO:0051059">
    <property type="term" value="F:NF-kappaB binding"/>
    <property type="evidence" value="ECO:0007669"/>
    <property type="project" value="TreeGrafter"/>
</dbReference>
<feature type="compositionally biased region" description="Acidic residues" evidence="4">
    <location>
        <begin position="311"/>
        <end position="328"/>
    </location>
</feature>
<dbReference type="InterPro" id="IPR051070">
    <property type="entry name" value="NF-kappa-B_inhibitor"/>
</dbReference>
<evidence type="ECO:0000256" key="3">
    <source>
        <dbReference type="PROSITE-ProRule" id="PRU00023"/>
    </source>
</evidence>
<feature type="repeat" description="ANK" evidence="3">
    <location>
        <begin position="255"/>
        <end position="287"/>
    </location>
</feature>
<evidence type="ECO:0000313" key="5">
    <source>
        <dbReference type="EMBL" id="PZC77357.1"/>
    </source>
</evidence>
<proteinExistence type="predicted"/>
<dbReference type="AlphaFoldDB" id="A0A2W1BVY0"/>
<dbReference type="PANTHER" id="PTHR46680">
    <property type="entry name" value="NF-KAPPA-B INHIBITOR ALPHA"/>
    <property type="match status" value="1"/>
</dbReference>
<dbReference type="SMART" id="SM00248">
    <property type="entry name" value="ANK"/>
    <property type="match status" value="5"/>
</dbReference>
<protein>
    <submittedName>
        <fullName evidence="5">Uncharacterized protein</fullName>
    </submittedName>
</protein>
<organism evidence="5 6">
    <name type="scientific">Helicoverpa armigera</name>
    <name type="common">Cotton bollworm</name>
    <name type="synonym">Heliothis armigera</name>
    <dbReference type="NCBI Taxonomy" id="29058"/>
    <lineage>
        <taxon>Eukaryota</taxon>
        <taxon>Metazoa</taxon>
        <taxon>Ecdysozoa</taxon>
        <taxon>Arthropoda</taxon>
        <taxon>Hexapoda</taxon>
        <taxon>Insecta</taxon>
        <taxon>Pterygota</taxon>
        <taxon>Neoptera</taxon>
        <taxon>Endopterygota</taxon>
        <taxon>Lepidoptera</taxon>
        <taxon>Glossata</taxon>
        <taxon>Ditrysia</taxon>
        <taxon>Noctuoidea</taxon>
        <taxon>Noctuidae</taxon>
        <taxon>Heliothinae</taxon>
        <taxon>Helicoverpa</taxon>
    </lineage>
</organism>
<feature type="region of interest" description="Disordered" evidence="4">
    <location>
        <begin position="1"/>
        <end position="61"/>
    </location>
</feature>
<evidence type="ECO:0000313" key="6">
    <source>
        <dbReference type="Proteomes" id="UP000249218"/>
    </source>
</evidence>
<dbReference type="PANTHER" id="PTHR46680:SF3">
    <property type="entry name" value="NF-KAPPA-B INHIBITOR CACTUS"/>
    <property type="match status" value="1"/>
</dbReference>
<keyword evidence="6" id="KW-1185">Reference proteome</keyword>
<feature type="region of interest" description="Disordered" evidence="4">
    <location>
        <begin position="306"/>
        <end position="328"/>
    </location>
</feature>
<keyword evidence="1" id="KW-0677">Repeat</keyword>
<dbReference type="InterPro" id="IPR002110">
    <property type="entry name" value="Ankyrin_rpt"/>
</dbReference>
<dbReference type="PROSITE" id="PS50297">
    <property type="entry name" value="ANK_REP_REGION"/>
    <property type="match status" value="4"/>
</dbReference>
<dbReference type="Gene3D" id="1.25.40.20">
    <property type="entry name" value="Ankyrin repeat-containing domain"/>
    <property type="match status" value="1"/>
</dbReference>
<dbReference type="Proteomes" id="UP000249218">
    <property type="component" value="Unassembled WGS sequence"/>
</dbReference>
<evidence type="ECO:0000256" key="4">
    <source>
        <dbReference type="SAM" id="MobiDB-lite"/>
    </source>
</evidence>
<dbReference type="InterPro" id="IPR036770">
    <property type="entry name" value="Ankyrin_rpt-contain_sf"/>
</dbReference>
<dbReference type="Pfam" id="PF12796">
    <property type="entry name" value="Ank_2"/>
    <property type="match status" value="1"/>
</dbReference>
<dbReference type="SUPFAM" id="SSF48403">
    <property type="entry name" value="Ankyrin repeat"/>
    <property type="match status" value="1"/>
</dbReference>
<keyword evidence="2 3" id="KW-0040">ANK repeat</keyword>
<reference evidence="5 6" key="1">
    <citation type="journal article" date="2017" name="BMC Biol.">
        <title>Genomic innovations, transcriptional plasticity and gene loss underlying the evolution and divergence of two highly polyphagous and invasive Helicoverpa pest species.</title>
        <authorList>
            <person name="Pearce S.L."/>
            <person name="Clarke D.F."/>
            <person name="East P.D."/>
            <person name="Elfekih S."/>
            <person name="Gordon K.H."/>
            <person name="Jermiin L.S."/>
            <person name="McGaughran A."/>
            <person name="Oakeshott J.G."/>
            <person name="Papanikolaou A."/>
            <person name="Perera O.P."/>
            <person name="Rane R.V."/>
            <person name="Richards S."/>
            <person name="Tay W.T."/>
            <person name="Walsh T.K."/>
            <person name="Anderson A."/>
            <person name="Anderson C.J."/>
            <person name="Asgari S."/>
            <person name="Board P.G."/>
            <person name="Bretschneider A."/>
            <person name="Campbell P.M."/>
            <person name="Chertemps T."/>
            <person name="Christeller J.T."/>
            <person name="Coppin C.W."/>
            <person name="Downes S.J."/>
            <person name="Duan G."/>
            <person name="Farnsworth C.A."/>
            <person name="Good R.T."/>
            <person name="Han L.B."/>
            <person name="Han Y.C."/>
            <person name="Hatje K."/>
            <person name="Horne I."/>
            <person name="Huang Y.P."/>
            <person name="Hughes D.S."/>
            <person name="Jacquin-Joly E."/>
            <person name="James W."/>
            <person name="Jhangiani S."/>
            <person name="Kollmar M."/>
            <person name="Kuwar S.S."/>
            <person name="Li S."/>
            <person name="Liu N.Y."/>
            <person name="Maibeche M.T."/>
            <person name="Miller J.R."/>
            <person name="Montagne N."/>
            <person name="Perry T."/>
            <person name="Qu J."/>
            <person name="Song S.V."/>
            <person name="Sutton G.G."/>
            <person name="Vogel H."/>
            <person name="Walenz B.P."/>
            <person name="Xu W."/>
            <person name="Zhang H.J."/>
            <person name="Zou Z."/>
            <person name="Batterham P."/>
            <person name="Edwards O.R."/>
            <person name="Feyereisen R."/>
            <person name="Gibbs R.A."/>
            <person name="Heckel D.G."/>
            <person name="McGrath A."/>
            <person name="Robin C."/>
            <person name="Scherer S.E."/>
            <person name="Worley K.C."/>
            <person name="Wu Y.D."/>
        </authorList>
    </citation>
    <scope>NUCLEOTIDE SEQUENCE [LARGE SCALE GENOMIC DNA]</scope>
    <source>
        <strain evidence="5">Harm_GR_Male_#8</strain>
        <tissue evidence="5">Whole organism</tissue>
    </source>
</reference>
<feature type="compositionally biased region" description="Basic and acidic residues" evidence="4">
    <location>
        <begin position="39"/>
        <end position="52"/>
    </location>
</feature>
<dbReference type="OrthoDB" id="20727at2759"/>
<dbReference type="PROSITE" id="PS50088">
    <property type="entry name" value="ANK_REPEAT"/>
    <property type="match status" value="4"/>
</dbReference>
<name>A0A2W1BVY0_HELAM</name>
<dbReference type="Pfam" id="PF13637">
    <property type="entry name" value="Ank_4"/>
    <property type="match status" value="1"/>
</dbReference>
<evidence type="ECO:0000256" key="1">
    <source>
        <dbReference type="ARBA" id="ARBA00022737"/>
    </source>
</evidence>
<dbReference type="PRINTS" id="PR01415">
    <property type="entry name" value="ANKYRIN"/>
</dbReference>
<dbReference type="EMBL" id="KZ149931">
    <property type="protein sequence ID" value="PZC77357.1"/>
    <property type="molecule type" value="Genomic_DNA"/>
</dbReference>
<feature type="repeat" description="ANK" evidence="3">
    <location>
        <begin position="146"/>
        <end position="178"/>
    </location>
</feature>
<feature type="repeat" description="ANK" evidence="3">
    <location>
        <begin position="179"/>
        <end position="200"/>
    </location>
</feature>
<accession>A0A2W1BVY0</accession>
<feature type="repeat" description="ANK" evidence="3">
    <location>
        <begin position="221"/>
        <end position="253"/>
    </location>
</feature>
<gene>
    <name evidence="5" type="primary">HaOG203516</name>
    <name evidence="5" type="ORF">B5X24_HaOG203516</name>
</gene>
<dbReference type="GO" id="GO:0071356">
    <property type="term" value="P:cellular response to tumor necrosis factor"/>
    <property type="evidence" value="ECO:0007669"/>
    <property type="project" value="TreeGrafter"/>
</dbReference>